<proteinExistence type="predicted"/>
<name>A0ABV7FGW8_9GAMM</name>
<dbReference type="EMBL" id="JBHRTF010000006">
    <property type="protein sequence ID" value="MFC3116865.1"/>
    <property type="molecule type" value="Genomic_DNA"/>
</dbReference>
<dbReference type="PANTHER" id="PTHR41729">
    <property type="entry name" value="GLUTAMYL-TRNA SYNTHETASE"/>
    <property type="match status" value="1"/>
</dbReference>
<evidence type="ECO:0000313" key="2">
    <source>
        <dbReference type="Proteomes" id="UP001595555"/>
    </source>
</evidence>
<gene>
    <name evidence="1" type="ORF">ACFODX_14945</name>
</gene>
<dbReference type="PANTHER" id="PTHR41729:SF1">
    <property type="entry name" value="GLUTAMYL-TRNA SYNTHETASE"/>
    <property type="match status" value="1"/>
</dbReference>
<dbReference type="RefSeq" id="WP_378120582.1">
    <property type="nucleotide sequence ID" value="NZ_JBHRTF010000006.1"/>
</dbReference>
<dbReference type="Proteomes" id="UP001595555">
    <property type="component" value="Unassembled WGS sequence"/>
</dbReference>
<sequence length="198" mass="22791">MISNPRLQATLSAFDRANLQDPNTEIVDGKPVAKEWIYGQRMSKQLQVFCPQASEALQLAARSQHICRWKIPRADYPMDRAGYKRWRLDLAQLHGEIAGNIMAEEGYDETMVARVKDLLLKRSLKRDEEVQTLEDVICLVFIEFYLEDFASKHDETKLIDIIRKTWNKMSTKGHEAALKLPLRDEMLTLVGKALSTDN</sequence>
<organism evidence="1 2">
    <name type="scientific">Cellvibrio fontiphilus</name>
    <dbReference type="NCBI Taxonomy" id="1815559"/>
    <lineage>
        <taxon>Bacteria</taxon>
        <taxon>Pseudomonadati</taxon>
        <taxon>Pseudomonadota</taxon>
        <taxon>Gammaproteobacteria</taxon>
        <taxon>Cellvibrionales</taxon>
        <taxon>Cellvibrionaceae</taxon>
        <taxon>Cellvibrio</taxon>
    </lineage>
</organism>
<dbReference type="Pfam" id="PF13875">
    <property type="entry name" value="DUF4202"/>
    <property type="match status" value="1"/>
</dbReference>
<evidence type="ECO:0000313" key="1">
    <source>
        <dbReference type="EMBL" id="MFC3116865.1"/>
    </source>
</evidence>
<dbReference type="InterPro" id="IPR025255">
    <property type="entry name" value="DUF4202"/>
</dbReference>
<comment type="caution">
    <text evidence="1">The sequence shown here is derived from an EMBL/GenBank/DDBJ whole genome shotgun (WGS) entry which is preliminary data.</text>
</comment>
<keyword evidence="2" id="KW-1185">Reference proteome</keyword>
<reference evidence="2" key="1">
    <citation type="journal article" date="2019" name="Int. J. Syst. Evol. Microbiol.">
        <title>The Global Catalogue of Microorganisms (GCM) 10K type strain sequencing project: providing services to taxonomists for standard genome sequencing and annotation.</title>
        <authorList>
            <consortium name="The Broad Institute Genomics Platform"/>
            <consortium name="The Broad Institute Genome Sequencing Center for Infectious Disease"/>
            <person name="Wu L."/>
            <person name="Ma J."/>
        </authorList>
    </citation>
    <scope>NUCLEOTIDE SEQUENCE [LARGE SCALE GENOMIC DNA]</scope>
    <source>
        <strain evidence="2">KCTC 52237</strain>
    </source>
</reference>
<protein>
    <submittedName>
        <fullName evidence="1">DUF4202 domain-containing protein</fullName>
    </submittedName>
</protein>
<accession>A0ABV7FGW8</accession>